<keyword evidence="5" id="KW-0067">ATP-binding</keyword>
<dbReference type="GO" id="GO:0005524">
    <property type="term" value="F:ATP binding"/>
    <property type="evidence" value="ECO:0007669"/>
    <property type="project" value="UniProtKB-KW"/>
</dbReference>
<sequence length="610" mass="71348">MGANSSKQNFELLNEYNFLNIAQDDGYGEIQLFSNKIKRTDQMALIKFYDQSDMEKRANIIQLRKQQNNQYFTKILDYQVQTTEDLCSNINLLHVGLEYLEKSLQDDILNRRANDRTYNEGELWYLAQTILSGLKDLQINNLQYHDLHPNNIRIKLNGEVKLLELCCLANQQSGYQKVFTQLREVEYLSPEQLYVLENERQNDKQEYSIEKQNVFILGVIFLVCITNMDVKKFYNNFTFNSELANQKLNSAFEKYNYSDPMKHLLKDLLQLNTYHRPSYLEILDKISHVDSSRISPNLYALNMQDQAIKSTLHFKSQTNFSQEQIIEIQPQSLYEQYNLINDSFNRQVTSNFQANLESAPVAEVNKQSNYDFEIATQSKYESNYQQSHLTSQGGLDKIRQLKERFQFLKGEAVQQQQAATVPTTFTHQDDTETYRNTNQNIHNPYQPNFLDMDPVIQRALQKSREVMSKCNPYQTADPYVPILPQSNSQFLPQPGMPSNIQPIQNVSLGNSQLNQYLQTSQLNPQFQSQFNQYNQINQAQVPPQLLQQSQFQQQPSFSQSYSPYIQQNEQMSPLKQPAISQYIPQQIIPPPSFNQQQSMYQPYVRNDRFS</sequence>
<dbReference type="PANTHER" id="PTHR43671">
    <property type="entry name" value="SERINE/THREONINE-PROTEIN KINASE NEK"/>
    <property type="match status" value="1"/>
</dbReference>
<dbReference type="PROSITE" id="PS50011">
    <property type="entry name" value="PROTEIN_KINASE_DOM"/>
    <property type="match status" value="1"/>
</dbReference>
<dbReference type="AlphaFoldDB" id="A0A8S1UVY7"/>
<evidence type="ECO:0000256" key="1">
    <source>
        <dbReference type="ARBA" id="ARBA00012513"/>
    </source>
</evidence>
<feature type="region of interest" description="Disordered" evidence="6">
    <location>
        <begin position="590"/>
        <end position="610"/>
    </location>
</feature>
<reference evidence="8" key="1">
    <citation type="submission" date="2021-01" db="EMBL/GenBank/DDBJ databases">
        <authorList>
            <consortium name="Genoscope - CEA"/>
            <person name="William W."/>
        </authorList>
    </citation>
    <scope>NUCLEOTIDE SEQUENCE</scope>
</reference>
<evidence type="ECO:0000256" key="5">
    <source>
        <dbReference type="ARBA" id="ARBA00022840"/>
    </source>
</evidence>
<keyword evidence="3" id="KW-0547">Nucleotide-binding</keyword>
<evidence type="ECO:0000256" key="2">
    <source>
        <dbReference type="ARBA" id="ARBA00022679"/>
    </source>
</evidence>
<dbReference type="InterPro" id="IPR000719">
    <property type="entry name" value="Prot_kinase_dom"/>
</dbReference>
<keyword evidence="2" id="KW-0808">Transferase</keyword>
<dbReference type="Pfam" id="PF00069">
    <property type="entry name" value="Pkinase"/>
    <property type="match status" value="1"/>
</dbReference>
<dbReference type="SMART" id="SM00220">
    <property type="entry name" value="S_TKc"/>
    <property type="match status" value="1"/>
</dbReference>
<dbReference type="PANTHER" id="PTHR43671:SF13">
    <property type="entry name" value="SERINE_THREONINE-PROTEIN KINASE NEK2"/>
    <property type="match status" value="1"/>
</dbReference>
<dbReference type="InterPro" id="IPR050660">
    <property type="entry name" value="NEK_Ser/Thr_kinase"/>
</dbReference>
<dbReference type="Proteomes" id="UP000683925">
    <property type="component" value="Unassembled WGS sequence"/>
</dbReference>
<feature type="domain" description="Protein kinase" evidence="7">
    <location>
        <begin position="16"/>
        <end position="298"/>
    </location>
</feature>
<keyword evidence="9" id="KW-1185">Reference proteome</keyword>
<name>A0A8S1UVY7_PAROT</name>
<organism evidence="8 9">
    <name type="scientific">Paramecium octaurelia</name>
    <dbReference type="NCBI Taxonomy" id="43137"/>
    <lineage>
        <taxon>Eukaryota</taxon>
        <taxon>Sar</taxon>
        <taxon>Alveolata</taxon>
        <taxon>Ciliophora</taxon>
        <taxon>Intramacronucleata</taxon>
        <taxon>Oligohymenophorea</taxon>
        <taxon>Peniculida</taxon>
        <taxon>Parameciidae</taxon>
        <taxon>Paramecium</taxon>
    </lineage>
</organism>
<evidence type="ECO:0000313" key="8">
    <source>
        <dbReference type="EMBL" id="CAD8169258.1"/>
    </source>
</evidence>
<dbReference type="OrthoDB" id="304484at2759"/>
<protein>
    <recommendedName>
        <fullName evidence="1">non-specific serine/threonine protein kinase</fullName>
        <ecNumber evidence="1">2.7.11.1</ecNumber>
    </recommendedName>
</protein>
<keyword evidence="4" id="KW-0418">Kinase</keyword>
<gene>
    <name evidence="8" type="ORF">POCTA_138.1.T0530117</name>
</gene>
<evidence type="ECO:0000256" key="6">
    <source>
        <dbReference type="SAM" id="MobiDB-lite"/>
    </source>
</evidence>
<dbReference type="GO" id="GO:0004674">
    <property type="term" value="F:protein serine/threonine kinase activity"/>
    <property type="evidence" value="ECO:0007669"/>
    <property type="project" value="UniProtKB-EC"/>
</dbReference>
<dbReference type="OMA" id="ELWYLAQ"/>
<evidence type="ECO:0000259" key="7">
    <source>
        <dbReference type="PROSITE" id="PS50011"/>
    </source>
</evidence>
<dbReference type="EMBL" id="CAJJDP010000053">
    <property type="protein sequence ID" value="CAD8169258.1"/>
    <property type="molecule type" value="Genomic_DNA"/>
</dbReference>
<proteinExistence type="predicted"/>
<evidence type="ECO:0000256" key="3">
    <source>
        <dbReference type="ARBA" id="ARBA00022741"/>
    </source>
</evidence>
<comment type="caution">
    <text evidence="8">The sequence shown here is derived from an EMBL/GenBank/DDBJ whole genome shotgun (WGS) entry which is preliminary data.</text>
</comment>
<evidence type="ECO:0000256" key="4">
    <source>
        <dbReference type="ARBA" id="ARBA00022777"/>
    </source>
</evidence>
<accession>A0A8S1UVY7</accession>
<evidence type="ECO:0000313" key="9">
    <source>
        <dbReference type="Proteomes" id="UP000683925"/>
    </source>
</evidence>
<dbReference type="EC" id="2.7.11.1" evidence="1"/>